<accession>A0A7Y9E572</accession>
<gene>
    <name evidence="3" type="ORF">BJZ21_001554</name>
</gene>
<protein>
    <submittedName>
        <fullName evidence="3">Cell division protein FtsB</fullName>
    </submittedName>
</protein>
<dbReference type="RefSeq" id="WP_179663216.1">
    <property type="nucleotide sequence ID" value="NZ_JACCBG010000001.1"/>
</dbReference>
<comment type="caution">
    <text evidence="3">The sequence shown here is derived from an EMBL/GenBank/DDBJ whole genome shotgun (WGS) entry which is preliminary data.</text>
</comment>
<feature type="region of interest" description="Disordered" evidence="1">
    <location>
        <begin position="151"/>
        <end position="196"/>
    </location>
</feature>
<keyword evidence="2" id="KW-1133">Transmembrane helix</keyword>
<keyword evidence="3" id="KW-0132">Cell division</keyword>
<feature type="compositionally biased region" description="Polar residues" evidence="1">
    <location>
        <begin position="162"/>
        <end position="171"/>
    </location>
</feature>
<reference evidence="3 4" key="1">
    <citation type="submission" date="2020-07" db="EMBL/GenBank/DDBJ databases">
        <title>Sequencing the genomes of 1000 actinobacteria strains.</title>
        <authorList>
            <person name="Klenk H.-P."/>
        </authorList>
    </citation>
    <scope>NUCLEOTIDE SEQUENCE [LARGE SCALE GENOMIC DNA]</scope>
    <source>
        <strain evidence="3 4">DSM 21350</strain>
    </source>
</reference>
<organism evidence="3 4">
    <name type="scientific">Nocardioides panaciterrulae</name>
    <dbReference type="NCBI Taxonomy" id="661492"/>
    <lineage>
        <taxon>Bacteria</taxon>
        <taxon>Bacillati</taxon>
        <taxon>Actinomycetota</taxon>
        <taxon>Actinomycetes</taxon>
        <taxon>Propionibacteriales</taxon>
        <taxon>Nocardioidaceae</taxon>
        <taxon>Nocardioides</taxon>
    </lineage>
</organism>
<evidence type="ECO:0000313" key="4">
    <source>
        <dbReference type="Proteomes" id="UP000535511"/>
    </source>
</evidence>
<evidence type="ECO:0000256" key="1">
    <source>
        <dbReference type="SAM" id="MobiDB-lite"/>
    </source>
</evidence>
<sequence>MSSPAVQFRSRMPRVAEAAVERARLTVVPRRRVRAARMPFVLLVTVVLLGGVVGLLLVNTSMQQGSFAATALEEQATALSAREQSLQMELETLRDPQHVAVQARKMGMVTAGAPVFLRLSDGKVLGQPTVPDPAQNVRIFPPAPKLPAVLDPAPKYVDAPATDSSANDGASTTHGGGHGGRTDQQSHKHHQSRANQ</sequence>
<evidence type="ECO:0000313" key="3">
    <source>
        <dbReference type="EMBL" id="NYD41471.1"/>
    </source>
</evidence>
<dbReference type="AlphaFoldDB" id="A0A7Y9E572"/>
<proteinExistence type="predicted"/>
<feature type="transmembrane region" description="Helical" evidence="2">
    <location>
        <begin position="40"/>
        <end position="58"/>
    </location>
</feature>
<dbReference type="EMBL" id="JACCBG010000001">
    <property type="protein sequence ID" value="NYD41471.1"/>
    <property type="molecule type" value="Genomic_DNA"/>
</dbReference>
<dbReference type="Proteomes" id="UP000535511">
    <property type="component" value="Unassembled WGS sequence"/>
</dbReference>
<keyword evidence="4" id="KW-1185">Reference proteome</keyword>
<keyword evidence="3" id="KW-0131">Cell cycle</keyword>
<keyword evidence="2" id="KW-0812">Transmembrane</keyword>
<dbReference type="GO" id="GO:0051301">
    <property type="term" value="P:cell division"/>
    <property type="evidence" value="ECO:0007669"/>
    <property type="project" value="UniProtKB-KW"/>
</dbReference>
<feature type="compositionally biased region" description="Basic residues" evidence="1">
    <location>
        <begin position="187"/>
        <end position="196"/>
    </location>
</feature>
<name>A0A7Y9E572_9ACTN</name>
<keyword evidence="2" id="KW-0472">Membrane</keyword>
<evidence type="ECO:0000256" key="2">
    <source>
        <dbReference type="SAM" id="Phobius"/>
    </source>
</evidence>